<dbReference type="EMBL" id="QLTR01000041">
    <property type="protein sequence ID" value="RAS56973.1"/>
    <property type="molecule type" value="Genomic_DNA"/>
</dbReference>
<evidence type="ECO:0000259" key="1">
    <source>
        <dbReference type="Pfam" id="PF08378"/>
    </source>
</evidence>
<dbReference type="Gene3D" id="3.10.450.50">
    <property type="match status" value="1"/>
</dbReference>
<comment type="caution">
    <text evidence="2">The sequence shown here is derived from an EMBL/GenBank/DDBJ whole genome shotgun (WGS) entry which is preliminary data.</text>
</comment>
<proteinExistence type="predicted"/>
<evidence type="ECO:0000313" key="3">
    <source>
        <dbReference type="Proteomes" id="UP000248729"/>
    </source>
</evidence>
<feature type="domain" description="NERD" evidence="1">
    <location>
        <begin position="309"/>
        <end position="404"/>
    </location>
</feature>
<dbReference type="Proteomes" id="UP000248729">
    <property type="component" value="Unassembled WGS sequence"/>
</dbReference>
<name>A0A329EAR9_VIBDI</name>
<dbReference type="RefSeq" id="WP_112404697.1">
    <property type="nucleotide sequence ID" value="NZ_QLTR01000041.1"/>
</dbReference>
<dbReference type="PANTHER" id="PTHR33747">
    <property type="entry name" value="UPF0225 PROTEIN SCO1677"/>
    <property type="match status" value="1"/>
</dbReference>
<accession>A0A329EAR9</accession>
<protein>
    <submittedName>
        <fullName evidence="2">Preprotein translocase subunit SecA</fullName>
    </submittedName>
</protein>
<evidence type="ECO:0000313" key="2">
    <source>
        <dbReference type="EMBL" id="RAS56973.1"/>
    </source>
</evidence>
<dbReference type="SUPFAM" id="SSF103642">
    <property type="entry name" value="Sec-C motif"/>
    <property type="match status" value="1"/>
</dbReference>
<dbReference type="Pfam" id="PF08378">
    <property type="entry name" value="NERD"/>
    <property type="match status" value="1"/>
</dbReference>
<dbReference type="InterPro" id="IPR004027">
    <property type="entry name" value="SEC_C_motif"/>
</dbReference>
<sequence>MRTEQEIFDELEVIAAQEGFWEVIAFFCWKDTFIHFSGEKLDAEAFAQAFDRTRLSRTELSTLIGLACKSGFSDKQLSLGELKERAEHVWHLLDELHHSFYPPLDFAALSEKFGSKDGDDIPNFGEFMRELAPNRDKNHFMREAIFYGGDGVFKHQYRDLAKRRYSLDEDWVEANKGFKITQAVDVISAIEQIQLEKANQLASSAKSWPLPYHLPMFIFTISEVATRCGLGEEVVEAVIAALSAKPEEGMKCFKSVDDFNHKNAFPIIKIDEDTFVSFQAYSLWEALYESPFFWFNEDKAYKSIASQHRGAFTENFTAERLALVFGKENVLTNIDIFDGKGKAGEIDVLVTFGRFAIVVQAKSKKLTIEARKGNSQQLEGDFKKAIQDAYDQADLCSQLLQKEGYIFKDEFGKEVNIQSDFKTIFPVCIVSDHFPALAAQARHFLKYKTTNVIKHPYVMDVFLMDMITEMLPSPLWVIDYLNKRSDYGDSILSNHELVILSTYIKQNLYFEEDPTLVMLDDDISTDLELAMLARRDGHDGPKTPQGFLTFPRKSHVGRIIDDIEFSADYCLQKLGLHLLSMSGNSIDLLNKAISKMITQFKKDHQHHDISLPLLEEKTGLTVHCNEDDNYTAYKRLVTHCEKRKYTCKAESWVGCCFSPTKDKFRFASYHESKWNQSDEMDSLVADLKPISPEHHIEDVRKISFGKQPQIEGKKVGRNEPCPCGSGKKYKRCCIP</sequence>
<reference evidence="2 3" key="1">
    <citation type="submission" date="2018-06" db="EMBL/GenBank/DDBJ databases">
        <title>Freshwater and sediment microbial communities from various areas in North America, analyzing microbe dynamics in response to fracking.</title>
        <authorList>
            <person name="Lamendella R."/>
        </authorList>
    </citation>
    <scope>NUCLEOTIDE SEQUENCE [LARGE SCALE GENOMIC DNA]</scope>
    <source>
        <strain evidence="2 3">99A</strain>
    </source>
</reference>
<dbReference type="AlphaFoldDB" id="A0A329EAR9"/>
<dbReference type="InterPro" id="IPR011528">
    <property type="entry name" value="NERD"/>
</dbReference>
<dbReference type="PANTHER" id="PTHR33747:SF1">
    <property type="entry name" value="ADENYLATE CYCLASE-ASSOCIATED CAP C-TERMINAL DOMAIN-CONTAINING PROTEIN"/>
    <property type="match status" value="1"/>
</dbReference>
<gene>
    <name evidence="2" type="ORF">DET48_1411</name>
</gene>
<organism evidence="2 3">
    <name type="scientific">Vibrio diazotrophicus</name>
    <dbReference type="NCBI Taxonomy" id="685"/>
    <lineage>
        <taxon>Bacteria</taxon>
        <taxon>Pseudomonadati</taxon>
        <taxon>Pseudomonadota</taxon>
        <taxon>Gammaproteobacteria</taxon>
        <taxon>Vibrionales</taxon>
        <taxon>Vibrionaceae</taxon>
        <taxon>Vibrio</taxon>
    </lineage>
</organism>
<dbReference type="Pfam" id="PF02810">
    <property type="entry name" value="SEC-C"/>
    <property type="match status" value="1"/>
</dbReference>